<sequence length="109" mass="12389">MGRSESRAKSHPRPQRGPRSNYVCHHCGLQGHTRPNCQKLRAKNSATPQRSRGPRNDRRNWAGEPSRDQNGDPGMMNVMKMISAFTNCLESFTRSIACFFALLSLWEKS</sequence>
<evidence type="ECO:0000313" key="3">
    <source>
        <dbReference type="Proteomes" id="UP000594261"/>
    </source>
</evidence>
<evidence type="ECO:0008006" key="4">
    <source>
        <dbReference type="Google" id="ProtNLM"/>
    </source>
</evidence>
<reference evidence="2" key="2">
    <citation type="submission" date="2021-01" db="UniProtKB">
        <authorList>
            <consortium name="EnsemblPlants"/>
        </authorList>
    </citation>
    <scope>IDENTIFICATION</scope>
</reference>
<reference evidence="2 3" key="1">
    <citation type="journal article" date="2016" name="G3 (Bethesda)">
        <title>First Draft Assembly and Annotation of the Genome of a California Endemic Oak Quercus lobata Nee (Fagaceae).</title>
        <authorList>
            <person name="Sork V.L."/>
            <person name="Fitz-Gibbon S.T."/>
            <person name="Puiu D."/>
            <person name="Crepeau M."/>
            <person name="Gugger P.F."/>
            <person name="Sherman R."/>
            <person name="Stevens K."/>
            <person name="Langley C.H."/>
            <person name="Pellegrini M."/>
            <person name="Salzberg S.L."/>
        </authorList>
    </citation>
    <scope>NUCLEOTIDE SEQUENCE [LARGE SCALE GENOMIC DNA]</scope>
    <source>
        <strain evidence="2 3">cv. SW786</strain>
    </source>
</reference>
<dbReference type="EnsemblPlants" id="QL04p056768:mrna">
    <property type="protein sequence ID" value="QL04p056768:mrna"/>
    <property type="gene ID" value="QL04p056768"/>
</dbReference>
<dbReference type="AlphaFoldDB" id="A0A7N2R3D5"/>
<keyword evidence="3" id="KW-1185">Reference proteome</keyword>
<protein>
    <recommendedName>
        <fullName evidence="4">CCHC-type domain-containing protein</fullName>
    </recommendedName>
</protein>
<dbReference type="EMBL" id="LRBV02000004">
    <property type="status" value="NOT_ANNOTATED_CDS"/>
    <property type="molecule type" value="Genomic_DNA"/>
</dbReference>
<dbReference type="Proteomes" id="UP000594261">
    <property type="component" value="Chromosome 4"/>
</dbReference>
<organism evidence="2 3">
    <name type="scientific">Quercus lobata</name>
    <name type="common">Valley oak</name>
    <dbReference type="NCBI Taxonomy" id="97700"/>
    <lineage>
        <taxon>Eukaryota</taxon>
        <taxon>Viridiplantae</taxon>
        <taxon>Streptophyta</taxon>
        <taxon>Embryophyta</taxon>
        <taxon>Tracheophyta</taxon>
        <taxon>Spermatophyta</taxon>
        <taxon>Magnoliopsida</taxon>
        <taxon>eudicotyledons</taxon>
        <taxon>Gunneridae</taxon>
        <taxon>Pentapetalae</taxon>
        <taxon>rosids</taxon>
        <taxon>fabids</taxon>
        <taxon>Fagales</taxon>
        <taxon>Fagaceae</taxon>
        <taxon>Quercus</taxon>
    </lineage>
</organism>
<dbReference type="Gramene" id="QL04p056768:mrna">
    <property type="protein sequence ID" value="QL04p056768:mrna"/>
    <property type="gene ID" value="QL04p056768"/>
</dbReference>
<evidence type="ECO:0000256" key="1">
    <source>
        <dbReference type="SAM" id="MobiDB-lite"/>
    </source>
</evidence>
<evidence type="ECO:0000313" key="2">
    <source>
        <dbReference type="EnsemblPlants" id="QL04p056768:mrna"/>
    </source>
</evidence>
<proteinExistence type="predicted"/>
<accession>A0A7N2R3D5</accession>
<name>A0A7N2R3D5_QUELO</name>
<dbReference type="InParanoid" id="A0A7N2R3D5"/>
<feature type="compositionally biased region" description="Basic and acidic residues" evidence="1">
    <location>
        <begin position="54"/>
        <end position="70"/>
    </location>
</feature>
<feature type="region of interest" description="Disordered" evidence="1">
    <location>
        <begin position="1"/>
        <end position="75"/>
    </location>
</feature>